<dbReference type="SMART" id="SM00226">
    <property type="entry name" value="LMWPc"/>
    <property type="match status" value="1"/>
</dbReference>
<comment type="caution">
    <text evidence="2">The sequence shown here is derived from an EMBL/GenBank/DDBJ whole genome shotgun (WGS) entry which is preliminary data.</text>
</comment>
<dbReference type="InterPro" id="IPR023485">
    <property type="entry name" value="Ptyr_pPase"/>
</dbReference>
<dbReference type="SUPFAM" id="SSF52788">
    <property type="entry name" value="Phosphotyrosine protein phosphatases I"/>
    <property type="match status" value="1"/>
</dbReference>
<organism evidence="2 3">
    <name type="scientific">Yinghuangia soli</name>
    <dbReference type="NCBI Taxonomy" id="2908204"/>
    <lineage>
        <taxon>Bacteria</taxon>
        <taxon>Bacillati</taxon>
        <taxon>Actinomycetota</taxon>
        <taxon>Actinomycetes</taxon>
        <taxon>Kitasatosporales</taxon>
        <taxon>Streptomycetaceae</taxon>
        <taxon>Yinghuangia</taxon>
    </lineage>
</organism>
<dbReference type="Pfam" id="PF01451">
    <property type="entry name" value="LMWPc"/>
    <property type="match status" value="1"/>
</dbReference>
<sequence>MCTGNLYRSPLAERLLAARLGAGGPEAAADSLPGIVVRSAGTHARPGAVLGADTRQVMAEFGGDGSGFAARRLTERDVAGADLVLGMAREHREAAVGLCPSVLRRCFAFEEFVRLAAVASEPAADPAADPREIVARAAALRGRVRPPAPDADDIADPVDLPPEALRACAARVDRAVRRTAVLLAPRHELLANG</sequence>
<evidence type="ECO:0000259" key="1">
    <source>
        <dbReference type="SMART" id="SM00226"/>
    </source>
</evidence>
<keyword evidence="3" id="KW-1185">Reference proteome</keyword>
<dbReference type="Proteomes" id="UP001165378">
    <property type="component" value="Unassembled WGS sequence"/>
</dbReference>
<feature type="domain" description="Phosphotyrosine protein phosphatase I" evidence="1">
    <location>
        <begin position="1"/>
        <end position="182"/>
    </location>
</feature>
<dbReference type="Gene3D" id="3.40.50.2300">
    <property type="match status" value="1"/>
</dbReference>
<protein>
    <submittedName>
        <fullName evidence="2">Low molecular weight phosphatase family protein</fullName>
    </submittedName>
</protein>
<name>A0AA41Q0E8_9ACTN</name>
<dbReference type="AlphaFoldDB" id="A0AA41Q0E8"/>
<gene>
    <name evidence="2" type="ORF">LZ495_18905</name>
</gene>
<evidence type="ECO:0000313" key="2">
    <source>
        <dbReference type="EMBL" id="MCF2529268.1"/>
    </source>
</evidence>
<evidence type="ECO:0000313" key="3">
    <source>
        <dbReference type="Proteomes" id="UP001165378"/>
    </source>
</evidence>
<dbReference type="InterPro" id="IPR036196">
    <property type="entry name" value="Ptyr_pPase_sf"/>
</dbReference>
<dbReference type="EMBL" id="JAKFHA010000010">
    <property type="protein sequence ID" value="MCF2529268.1"/>
    <property type="molecule type" value="Genomic_DNA"/>
</dbReference>
<reference evidence="2" key="1">
    <citation type="submission" date="2022-01" db="EMBL/GenBank/DDBJ databases">
        <title>Genome-Based Taxonomic Classification of the Phylum Actinobacteria.</title>
        <authorList>
            <person name="Gao Y."/>
        </authorList>
    </citation>
    <scope>NUCLEOTIDE SEQUENCE</scope>
    <source>
        <strain evidence="2">KLBMP 8922</strain>
    </source>
</reference>
<accession>A0AA41Q0E8</accession>
<proteinExistence type="predicted"/>